<proteinExistence type="predicted"/>
<evidence type="ECO:0008006" key="4">
    <source>
        <dbReference type="Google" id="ProtNLM"/>
    </source>
</evidence>
<keyword evidence="1" id="KW-0732">Signal</keyword>
<reference evidence="2 3" key="1">
    <citation type="submission" date="2018-04" db="EMBL/GenBank/DDBJ databases">
        <title>Genomic Encyclopedia of Archaeal and Bacterial Type Strains, Phase II (KMG-II): from individual species to whole genera.</title>
        <authorList>
            <person name="Goeker M."/>
        </authorList>
    </citation>
    <scope>NUCLEOTIDE SEQUENCE [LARGE SCALE GENOMIC DNA]</scope>
    <source>
        <strain evidence="2 3">DSM 100977</strain>
    </source>
</reference>
<name>A0A2T6BMV0_9RHOB</name>
<organism evidence="2 3">
    <name type="scientific">Litoreibacter ponti</name>
    <dbReference type="NCBI Taxonomy" id="1510457"/>
    <lineage>
        <taxon>Bacteria</taxon>
        <taxon>Pseudomonadati</taxon>
        <taxon>Pseudomonadota</taxon>
        <taxon>Alphaproteobacteria</taxon>
        <taxon>Rhodobacterales</taxon>
        <taxon>Roseobacteraceae</taxon>
        <taxon>Litoreibacter</taxon>
    </lineage>
</organism>
<feature type="chain" id="PRO_5015669241" description="APCDD1 domain-containing protein" evidence="1">
    <location>
        <begin position="23"/>
        <end position="194"/>
    </location>
</feature>
<protein>
    <recommendedName>
        <fullName evidence="4">APCDD1 domain-containing protein</fullName>
    </recommendedName>
</protein>
<dbReference type="AlphaFoldDB" id="A0A2T6BMV0"/>
<evidence type="ECO:0000313" key="3">
    <source>
        <dbReference type="Proteomes" id="UP000243978"/>
    </source>
</evidence>
<sequence length="194" mass="21059">MLPSFKPLFALTCIAAPSLLWAETSQIDLIGTWQTELSEQQAPGGGPSAYLRQTTIFTDSRQDIRAEIFADPDGQMPIFTYASSGPYTPVGSSTVIDGALNLELINETSEVTIYMDVPDLIAAVGMGECDLVLKQAVDVTDCISGPPFLVTDCTDLDLVLVDEGGTRLRFGDQSVDRCVSRPTELDQTEFRKVE</sequence>
<keyword evidence="3" id="KW-1185">Reference proteome</keyword>
<evidence type="ECO:0000256" key="1">
    <source>
        <dbReference type="SAM" id="SignalP"/>
    </source>
</evidence>
<comment type="caution">
    <text evidence="2">The sequence shown here is derived from an EMBL/GenBank/DDBJ whole genome shotgun (WGS) entry which is preliminary data.</text>
</comment>
<accession>A0A2T6BMV0</accession>
<gene>
    <name evidence="2" type="ORF">C8N43_2088</name>
</gene>
<feature type="signal peptide" evidence="1">
    <location>
        <begin position="1"/>
        <end position="22"/>
    </location>
</feature>
<dbReference type="Proteomes" id="UP000243978">
    <property type="component" value="Unassembled WGS sequence"/>
</dbReference>
<dbReference type="EMBL" id="QBKS01000001">
    <property type="protein sequence ID" value="PTX57420.1"/>
    <property type="molecule type" value="Genomic_DNA"/>
</dbReference>
<evidence type="ECO:0000313" key="2">
    <source>
        <dbReference type="EMBL" id="PTX57420.1"/>
    </source>
</evidence>